<dbReference type="NCBIfam" id="TIGR00756">
    <property type="entry name" value="PPR"/>
    <property type="match status" value="1"/>
</dbReference>
<evidence type="ECO:0000313" key="4">
    <source>
        <dbReference type="EMBL" id="KAH0891182.1"/>
    </source>
</evidence>
<feature type="repeat" description="PPR" evidence="3">
    <location>
        <begin position="131"/>
        <end position="165"/>
    </location>
</feature>
<dbReference type="EMBL" id="JAGKQM010000013">
    <property type="protein sequence ID" value="KAH0891182.1"/>
    <property type="molecule type" value="Genomic_DNA"/>
</dbReference>
<evidence type="ECO:0008006" key="6">
    <source>
        <dbReference type="Google" id="ProtNLM"/>
    </source>
</evidence>
<evidence type="ECO:0000256" key="1">
    <source>
        <dbReference type="ARBA" id="ARBA00007626"/>
    </source>
</evidence>
<reference evidence="4 5" key="1">
    <citation type="submission" date="2021-05" db="EMBL/GenBank/DDBJ databases">
        <title>Genome Assembly of Synthetic Allotetraploid Brassica napus Reveals Homoeologous Exchanges between Subgenomes.</title>
        <authorList>
            <person name="Davis J.T."/>
        </authorList>
    </citation>
    <scope>NUCLEOTIDE SEQUENCE [LARGE SCALE GENOMIC DNA]</scope>
    <source>
        <strain evidence="5">cv. Da-Ae</strain>
        <tissue evidence="4">Seedling</tissue>
    </source>
</reference>
<dbReference type="Proteomes" id="UP000824890">
    <property type="component" value="Unassembled WGS sequence"/>
</dbReference>
<evidence type="ECO:0000313" key="5">
    <source>
        <dbReference type="Proteomes" id="UP000824890"/>
    </source>
</evidence>
<dbReference type="Gene3D" id="1.25.40.10">
    <property type="entry name" value="Tetratricopeptide repeat domain"/>
    <property type="match status" value="1"/>
</dbReference>
<dbReference type="PANTHER" id="PTHR45717:SF46">
    <property type="entry name" value="PENTATRICOPEPTIDE REPEAT-CONTAINING PROTEIN"/>
    <property type="match status" value="1"/>
</dbReference>
<name>A0ABQ8AF65_BRANA</name>
<organism evidence="4 5">
    <name type="scientific">Brassica napus</name>
    <name type="common">Rape</name>
    <dbReference type="NCBI Taxonomy" id="3708"/>
    <lineage>
        <taxon>Eukaryota</taxon>
        <taxon>Viridiplantae</taxon>
        <taxon>Streptophyta</taxon>
        <taxon>Embryophyta</taxon>
        <taxon>Tracheophyta</taxon>
        <taxon>Spermatophyta</taxon>
        <taxon>Magnoliopsida</taxon>
        <taxon>eudicotyledons</taxon>
        <taxon>Gunneridae</taxon>
        <taxon>Pentapetalae</taxon>
        <taxon>rosids</taxon>
        <taxon>malvids</taxon>
        <taxon>Brassicales</taxon>
        <taxon>Brassicaceae</taxon>
        <taxon>Brassiceae</taxon>
        <taxon>Brassica</taxon>
    </lineage>
</organism>
<protein>
    <recommendedName>
        <fullName evidence="6">Pentatricopeptide repeat-containing protein</fullName>
    </recommendedName>
</protein>
<dbReference type="PROSITE" id="PS51375">
    <property type="entry name" value="PPR"/>
    <property type="match status" value="1"/>
</dbReference>
<proteinExistence type="inferred from homology"/>
<accession>A0ABQ8AF65</accession>
<dbReference type="InterPro" id="IPR011990">
    <property type="entry name" value="TPR-like_helical_dom_sf"/>
</dbReference>
<comment type="similarity">
    <text evidence="1">Belongs to the PPR family. P subfamily.</text>
</comment>
<evidence type="ECO:0000256" key="3">
    <source>
        <dbReference type="PROSITE-ProRule" id="PRU00708"/>
    </source>
</evidence>
<dbReference type="PANTHER" id="PTHR45717">
    <property type="entry name" value="OS12G0527900 PROTEIN"/>
    <property type="match status" value="1"/>
</dbReference>
<gene>
    <name evidence="4" type="ORF">HID58_053611</name>
</gene>
<evidence type="ECO:0000256" key="2">
    <source>
        <dbReference type="ARBA" id="ARBA00022737"/>
    </source>
</evidence>
<keyword evidence="2" id="KW-0677">Repeat</keyword>
<dbReference type="Pfam" id="PF01535">
    <property type="entry name" value="PPR"/>
    <property type="match status" value="1"/>
</dbReference>
<keyword evidence="5" id="KW-1185">Reference proteome</keyword>
<sequence length="469" mass="53936">MSSATRKAFAHSSKARLFCSNTNPTLSTRSQTLQTRIDSDLHQNSKISTVLEQWRQQGNKLNPSLVKGIFEKLRDSKQYPQALEVSTWMAEGNVCSLLPEDYTARFHLIENVLGFKEAEKFLEKVPENLRNEHMYTTLLKSYAKKKYLNRAEAVFNKMRELGLLLKPSPSMTSLYISVGIRGKVDEILREMEENNVELDSLEMAKAYLRVGSKREAREMLVKAEELNDPKELMRLYGEAGDNGDVYRMWNLYKKTRGEDNDGFLALFASLLNLDGINGAALMYYKEYEWSGLEFDVRIPTMLVSGFRKHGMVKQADVLMNKTLRNIRSGNKPITPLLEKCGKPSELRDLIKNLQDSNKFTKALEASSWFCDQKMINLFRKIMQIGLILLRKCWFFETSIPETMKGYSFCTTLLNMYTISHQDVGEAEAIFEKMGELAQPGFQHCLLQELNLRILGLNLLHKLINEWIVS</sequence>
<comment type="caution">
    <text evidence="4">The sequence shown here is derived from an EMBL/GenBank/DDBJ whole genome shotgun (WGS) entry which is preliminary data.</text>
</comment>
<dbReference type="InterPro" id="IPR002885">
    <property type="entry name" value="PPR_rpt"/>
</dbReference>